<organism evidence="1 2">
    <name type="scientific">Taibaiella soli</name>
    <dbReference type="NCBI Taxonomy" id="1649169"/>
    <lineage>
        <taxon>Bacteria</taxon>
        <taxon>Pseudomonadati</taxon>
        <taxon>Bacteroidota</taxon>
        <taxon>Chitinophagia</taxon>
        <taxon>Chitinophagales</taxon>
        <taxon>Chitinophagaceae</taxon>
        <taxon>Taibaiella</taxon>
    </lineage>
</organism>
<evidence type="ECO:0000313" key="1">
    <source>
        <dbReference type="EMBL" id="PZF73482.1"/>
    </source>
</evidence>
<keyword evidence="2" id="KW-1185">Reference proteome</keyword>
<accession>A0A2W2AIS8</accession>
<dbReference type="EMBL" id="QKTW01000012">
    <property type="protein sequence ID" value="PZF73482.1"/>
    <property type="molecule type" value="Genomic_DNA"/>
</dbReference>
<gene>
    <name evidence="1" type="ORF">DN068_08070</name>
</gene>
<reference evidence="1 2" key="1">
    <citation type="submission" date="2018-06" db="EMBL/GenBank/DDBJ databases">
        <title>Mucibacter soli gen. nov., sp. nov., a new member of the family Chitinophagaceae producing mucin.</title>
        <authorList>
            <person name="Kim M.-K."/>
            <person name="Park S."/>
            <person name="Kim T.-S."/>
            <person name="Joung Y."/>
            <person name="Han J.-H."/>
            <person name="Kim S.B."/>
        </authorList>
    </citation>
    <scope>NUCLEOTIDE SEQUENCE [LARGE SCALE GENOMIC DNA]</scope>
    <source>
        <strain evidence="1 2">R1-15</strain>
    </source>
</reference>
<dbReference type="Proteomes" id="UP000248745">
    <property type="component" value="Unassembled WGS sequence"/>
</dbReference>
<sequence>MEIGLAFAYSAWIIHAGYPMKEGSRVLCACIPRDVSLQRDMGNTRGHLLPQSYEFLPQSQEFLPLRYDFLPFSQEFLPLSYDFLP</sequence>
<evidence type="ECO:0000313" key="2">
    <source>
        <dbReference type="Proteomes" id="UP000248745"/>
    </source>
</evidence>
<name>A0A2W2AIS8_9BACT</name>
<proteinExistence type="predicted"/>
<protein>
    <submittedName>
        <fullName evidence="1">Uncharacterized protein</fullName>
    </submittedName>
</protein>
<comment type="caution">
    <text evidence="1">The sequence shown here is derived from an EMBL/GenBank/DDBJ whole genome shotgun (WGS) entry which is preliminary data.</text>
</comment>
<dbReference type="AlphaFoldDB" id="A0A2W2AIS8"/>